<dbReference type="AlphaFoldDB" id="D8SD79"/>
<organism evidence="14">
    <name type="scientific">Selaginella moellendorffii</name>
    <name type="common">Spikemoss</name>
    <dbReference type="NCBI Taxonomy" id="88036"/>
    <lineage>
        <taxon>Eukaryota</taxon>
        <taxon>Viridiplantae</taxon>
        <taxon>Streptophyta</taxon>
        <taxon>Embryophyta</taxon>
        <taxon>Tracheophyta</taxon>
        <taxon>Lycopodiopsida</taxon>
        <taxon>Selaginellales</taxon>
        <taxon>Selaginellaceae</taxon>
        <taxon>Selaginella</taxon>
    </lineage>
</organism>
<reference evidence="13 14" key="1">
    <citation type="journal article" date="2011" name="Science">
        <title>The Selaginella genome identifies genetic changes associated with the evolution of vascular plants.</title>
        <authorList>
            <person name="Banks J.A."/>
            <person name="Nishiyama T."/>
            <person name="Hasebe M."/>
            <person name="Bowman J.L."/>
            <person name="Gribskov M."/>
            <person name="dePamphilis C."/>
            <person name="Albert V.A."/>
            <person name="Aono N."/>
            <person name="Aoyama T."/>
            <person name="Ambrose B.A."/>
            <person name="Ashton N.W."/>
            <person name="Axtell M.J."/>
            <person name="Barker E."/>
            <person name="Barker M.S."/>
            <person name="Bennetzen J.L."/>
            <person name="Bonawitz N.D."/>
            <person name="Chapple C."/>
            <person name="Cheng C."/>
            <person name="Correa L.G."/>
            <person name="Dacre M."/>
            <person name="DeBarry J."/>
            <person name="Dreyer I."/>
            <person name="Elias M."/>
            <person name="Engstrom E.M."/>
            <person name="Estelle M."/>
            <person name="Feng L."/>
            <person name="Finet C."/>
            <person name="Floyd S.K."/>
            <person name="Frommer W.B."/>
            <person name="Fujita T."/>
            <person name="Gramzow L."/>
            <person name="Gutensohn M."/>
            <person name="Harholt J."/>
            <person name="Hattori M."/>
            <person name="Heyl A."/>
            <person name="Hirai T."/>
            <person name="Hiwatashi Y."/>
            <person name="Ishikawa M."/>
            <person name="Iwata M."/>
            <person name="Karol K.G."/>
            <person name="Koehler B."/>
            <person name="Kolukisaoglu U."/>
            <person name="Kubo M."/>
            <person name="Kurata T."/>
            <person name="Lalonde S."/>
            <person name="Li K."/>
            <person name="Li Y."/>
            <person name="Litt A."/>
            <person name="Lyons E."/>
            <person name="Manning G."/>
            <person name="Maruyama T."/>
            <person name="Michael T.P."/>
            <person name="Mikami K."/>
            <person name="Miyazaki S."/>
            <person name="Morinaga S."/>
            <person name="Murata T."/>
            <person name="Mueller-Roeber B."/>
            <person name="Nelson D.R."/>
            <person name="Obara M."/>
            <person name="Oguri Y."/>
            <person name="Olmstead R.G."/>
            <person name="Onodera N."/>
            <person name="Petersen B.L."/>
            <person name="Pils B."/>
            <person name="Prigge M."/>
            <person name="Rensing S.A."/>
            <person name="Riano-Pachon D.M."/>
            <person name="Roberts A.W."/>
            <person name="Sato Y."/>
            <person name="Scheller H.V."/>
            <person name="Schulz B."/>
            <person name="Schulz C."/>
            <person name="Shakirov E.V."/>
            <person name="Shibagaki N."/>
            <person name="Shinohara N."/>
            <person name="Shippen D.E."/>
            <person name="Soerensen I."/>
            <person name="Sotooka R."/>
            <person name="Sugimoto N."/>
            <person name="Sugita M."/>
            <person name="Sumikawa N."/>
            <person name="Tanurdzic M."/>
            <person name="Theissen G."/>
            <person name="Ulvskov P."/>
            <person name="Wakazuki S."/>
            <person name="Weng J.K."/>
            <person name="Willats W.W."/>
            <person name="Wipf D."/>
            <person name="Wolf P.G."/>
            <person name="Yang L."/>
            <person name="Zimmer A.D."/>
            <person name="Zhu Q."/>
            <person name="Mitros T."/>
            <person name="Hellsten U."/>
            <person name="Loque D."/>
            <person name="Otillar R."/>
            <person name="Salamov A."/>
            <person name="Schmutz J."/>
            <person name="Shapiro H."/>
            <person name="Lindquist E."/>
            <person name="Lucas S."/>
            <person name="Rokhsar D."/>
            <person name="Grigoriev I.V."/>
        </authorList>
    </citation>
    <scope>NUCLEOTIDE SEQUENCE [LARGE SCALE GENOMIC DNA]</scope>
</reference>
<keyword evidence="6" id="KW-0769">Symport</keyword>
<dbReference type="InterPro" id="IPR005829">
    <property type="entry name" value="Sugar_transporter_CS"/>
</dbReference>
<keyword evidence="7 11" id="KW-1133">Transmembrane helix</keyword>
<evidence type="ECO:0000256" key="1">
    <source>
        <dbReference type="ARBA" id="ARBA00004141"/>
    </source>
</evidence>
<dbReference type="PROSITE" id="PS00216">
    <property type="entry name" value="SUGAR_TRANSPORT_1"/>
    <property type="match status" value="1"/>
</dbReference>
<feature type="domain" description="Major facilitator superfamily (MFS) profile" evidence="12">
    <location>
        <begin position="28"/>
        <end position="477"/>
    </location>
</feature>
<dbReference type="NCBIfam" id="TIGR00879">
    <property type="entry name" value="SP"/>
    <property type="match status" value="1"/>
</dbReference>
<feature type="region of interest" description="Disordered" evidence="10">
    <location>
        <begin position="507"/>
        <end position="535"/>
    </location>
</feature>
<evidence type="ECO:0000259" key="12">
    <source>
        <dbReference type="PROSITE" id="PS50850"/>
    </source>
</evidence>
<dbReference type="Gene3D" id="1.20.1250.20">
    <property type="entry name" value="MFS general substrate transporter like domains"/>
    <property type="match status" value="1"/>
</dbReference>
<comment type="subcellular location">
    <subcellularLocation>
        <location evidence="1">Membrane</location>
        <topology evidence="1">Multi-pass membrane protein</topology>
    </subcellularLocation>
</comment>
<feature type="transmembrane region" description="Helical" evidence="11">
    <location>
        <begin position="173"/>
        <end position="191"/>
    </location>
</feature>
<dbReference type="Proteomes" id="UP000001514">
    <property type="component" value="Unassembled WGS sequence"/>
</dbReference>
<dbReference type="PRINTS" id="PR00171">
    <property type="entry name" value="SUGRTRNSPORT"/>
</dbReference>
<dbReference type="SUPFAM" id="SSF103473">
    <property type="entry name" value="MFS general substrate transporter"/>
    <property type="match status" value="1"/>
</dbReference>
<dbReference type="PROSITE" id="PS50850">
    <property type="entry name" value="MFS"/>
    <property type="match status" value="1"/>
</dbReference>
<keyword evidence="4" id="KW-0762">Sugar transport</keyword>
<evidence type="ECO:0000256" key="3">
    <source>
        <dbReference type="ARBA" id="ARBA00022448"/>
    </source>
</evidence>
<dbReference type="PANTHER" id="PTHR23500">
    <property type="entry name" value="SOLUTE CARRIER FAMILY 2, FACILITATED GLUCOSE TRANSPORTER"/>
    <property type="match status" value="1"/>
</dbReference>
<proteinExistence type="inferred from homology"/>
<dbReference type="Gramene" id="EFJ17577">
    <property type="protein sequence ID" value="EFJ17577"/>
    <property type="gene ID" value="SELMODRAFT_154400"/>
</dbReference>
<feature type="transmembrane region" description="Helical" evidence="11">
    <location>
        <begin position="351"/>
        <end position="373"/>
    </location>
</feature>
<protein>
    <submittedName>
        <fullName evidence="13">Uncharacterized protein MST6-1</fullName>
    </submittedName>
</protein>
<evidence type="ECO:0000256" key="8">
    <source>
        <dbReference type="ARBA" id="ARBA00023136"/>
    </source>
</evidence>
<dbReference type="InterPro" id="IPR036259">
    <property type="entry name" value="MFS_trans_sf"/>
</dbReference>
<dbReference type="InParanoid" id="D8SD79"/>
<dbReference type="OMA" id="INFVMYY"/>
<evidence type="ECO:0000256" key="11">
    <source>
        <dbReference type="SAM" id="Phobius"/>
    </source>
</evidence>
<evidence type="ECO:0000256" key="6">
    <source>
        <dbReference type="ARBA" id="ARBA00022847"/>
    </source>
</evidence>
<dbReference type="GeneID" id="9647546"/>
<dbReference type="GO" id="GO:0016020">
    <property type="term" value="C:membrane"/>
    <property type="evidence" value="ECO:0007669"/>
    <property type="project" value="UniProtKB-SubCell"/>
</dbReference>
<dbReference type="InterPro" id="IPR003663">
    <property type="entry name" value="Sugar/inositol_transpt"/>
</dbReference>
<dbReference type="GO" id="GO:0015293">
    <property type="term" value="F:symporter activity"/>
    <property type="evidence" value="ECO:0007669"/>
    <property type="project" value="UniProtKB-KW"/>
</dbReference>
<evidence type="ECO:0000313" key="14">
    <source>
        <dbReference type="Proteomes" id="UP000001514"/>
    </source>
</evidence>
<dbReference type="eggNOG" id="KOG0254">
    <property type="taxonomic scope" value="Eukaryota"/>
</dbReference>
<feature type="transmembrane region" description="Helical" evidence="11">
    <location>
        <begin position="21"/>
        <end position="41"/>
    </location>
</feature>
<dbReference type="Pfam" id="PF00083">
    <property type="entry name" value="Sugar_tr"/>
    <property type="match status" value="1"/>
</dbReference>
<dbReference type="GO" id="GO:0015145">
    <property type="term" value="F:monosaccharide transmembrane transporter activity"/>
    <property type="evidence" value="ECO:0007669"/>
    <property type="project" value="InterPro"/>
</dbReference>
<name>D8SD79_SELML</name>
<keyword evidence="5 11" id="KW-0812">Transmembrane</keyword>
<evidence type="ECO:0000256" key="9">
    <source>
        <dbReference type="RuleBase" id="RU003346"/>
    </source>
</evidence>
<dbReference type="CDD" id="cd17361">
    <property type="entry name" value="MFS_STP"/>
    <property type="match status" value="1"/>
</dbReference>
<keyword evidence="14" id="KW-1185">Reference proteome</keyword>
<dbReference type="InterPro" id="IPR044778">
    <property type="entry name" value="MFS_STP/MST-like_plant"/>
</dbReference>
<feature type="transmembrane region" description="Helical" evidence="11">
    <location>
        <begin position="114"/>
        <end position="133"/>
    </location>
</feature>
<accession>D8SD79</accession>
<dbReference type="OrthoDB" id="5296287at2759"/>
<feature type="transmembrane region" description="Helical" evidence="11">
    <location>
        <begin position="90"/>
        <end position="107"/>
    </location>
</feature>
<keyword evidence="8 11" id="KW-0472">Membrane</keyword>
<dbReference type="PANTHER" id="PTHR23500:SF574">
    <property type="entry name" value="SUGAR TRANSPORT PROTEIN 1"/>
    <property type="match status" value="1"/>
</dbReference>
<dbReference type="InterPro" id="IPR020846">
    <property type="entry name" value="MFS_dom"/>
</dbReference>
<feature type="transmembrane region" description="Helical" evidence="11">
    <location>
        <begin position="203"/>
        <end position="224"/>
    </location>
</feature>
<feature type="transmembrane region" description="Helical" evidence="11">
    <location>
        <begin position="385"/>
        <end position="411"/>
    </location>
</feature>
<comment type="similarity">
    <text evidence="2 9">Belongs to the major facilitator superfamily. Sugar transporter (TC 2.A.1.1) family.</text>
</comment>
<evidence type="ECO:0000256" key="5">
    <source>
        <dbReference type="ARBA" id="ARBA00022692"/>
    </source>
</evidence>
<dbReference type="InterPro" id="IPR005828">
    <property type="entry name" value="MFS_sugar_transport-like"/>
</dbReference>
<dbReference type="HOGENOM" id="CLU_001265_30_5_1"/>
<dbReference type="KEGG" id="smo:SELMODRAFT_154400"/>
<evidence type="ECO:0000313" key="13">
    <source>
        <dbReference type="EMBL" id="EFJ17577.1"/>
    </source>
</evidence>
<dbReference type="PROSITE" id="PS00217">
    <property type="entry name" value="SUGAR_TRANSPORT_2"/>
    <property type="match status" value="1"/>
</dbReference>
<keyword evidence="3 9" id="KW-0813">Transport</keyword>
<feature type="transmembrane region" description="Helical" evidence="11">
    <location>
        <begin position="423"/>
        <end position="444"/>
    </location>
</feature>
<feature type="transmembrane region" description="Helical" evidence="11">
    <location>
        <begin position="139"/>
        <end position="161"/>
    </location>
</feature>
<sequence>MAGGALLSSQGGRSDQYQGRTTIYVVLACVVAASGGLIFGYDIGISGGVTSMDDFLEKFFPVVYRNKQKPVSGNAHYCKYDNQGLTTFTSSLYLAALIASFVAAWVTKRYGRRPSILLGGLSFLVGAVLTGAAENIEMLILGRIMLGIGVGFGNQAVPLYLSELAPAKIRGAMNIMFQLAITIGILCANLINYGTAKIHPWGWRLSLALAGVPAVFMTLGGFFLPDTPNSLIERGRHDRGRKVLRKVRGTEKVDVEYEDIVEASQKANMVKHPYKNLLMSKNRPQLVMSILIPFFQQLTGINVIMFYAPVLFETIGFGHDASLYSAVITGAVNLVSTFLSIITVDKYGRRLLLLEGGVQMFFSQIVIGIVLGVKFSSSSNIPKGWAAFVVVLICLYVSAFAWSWGPLGWLIPSEIYPLETRSAGQSITVSVNMLFTFVIAQAFLKMLCTFKFGVFLFFAGWVLIMTIFVYFFVPETKNVPIEEMMLVWRSHWFWKRIVPADDTEFVKPGGGGADPEAPESRQHLQMAEKNGPAMD</sequence>
<evidence type="ECO:0000256" key="10">
    <source>
        <dbReference type="SAM" id="MobiDB-lite"/>
    </source>
</evidence>
<evidence type="ECO:0000256" key="4">
    <source>
        <dbReference type="ARBA" id="ARBA00022597"/>
    </source>
</evidence>
<dbReference type="FunFam" id="1.20.1250.20:FF:000002">
    <property type="entry name" value="Sugar transport protein 13"/>
    <property type="match status" value="1"/>
</dbReference>
<gene>
    <name evidence="13" type="primary">MST6-1</name>
    <name evidence="13" type="ORF">SELMODRAFT_154400</name>
</gene>
<evidence type="ECO:0000256" key="2">
    <source>
        <dbReference type="ARBA" id="ARBA00010992"/>
    </source>
</evidence>
<evidence type="ECO:0000256" key="7">
    <source>
        <dbReference type="ARBA" id="ARBA00022989"/>
    </source>
</evidence>
<feature type="transmembrane region" description="Helical" evidence="11">
    <location>
        <begin position="450"/>
        <end position="473"/>
    </location>
</feature>
<dbReference type="InterPro" id="IPR045262">
    <property type="entry name" value="STP/PLT_plant"/>
</dbReference>
<feature type="transmembrane region" description="Helical" evidence="11">
    <location>
        <begin position="322"/>
        <end position="344"/>
    </location>
</feature>
<dbReference type="EMBL" id="GL377613">
    <property type="protein sequence ID" value="EFJ17577.1"/>
    <property type="molecule type" value="Genomic_DNA"/>
</dbReference>
<feature type="transmembrane region" description="Helical" evidence="11">
    <location>
        <begin position="286"/>
        <end position="310"/>
    </location>
</feature>